<dbReference type="SUPFAM" id="SSF54593">
    <property type="entry name" value="Glyoxalase/Bleomycin resistance protein/Dihydroxybiphenyl dioxygenase"/>
    <property type="match status" value="1"/>
</dbReference>
<dbReference type="EMBL" id="JARQBJ010000004">
    <property type="protein sequence ID" value="MDT2810653.1"/>
    <property type="molecule type" value="Genomic_DNA"/>
</dbReference>
<dbReference type="RefSeq" id="WP_161999636.1">
    <property type="nucleotide sequence ID" value="NZ_CAUGVL010000085.1"/>
</dbReference>
<dbReference type="InterPro" id="IPR004360">
    <property type="entry name" value="Glyas_Fos-R_dOase_dom"/>
</dbReference>
<evidence type="ECO:0000313" key="3">
    <source>
        <dbReference type="Proteomes" id="UP001256711"/>
    </source>
</evidence>
<organism evidence="2 3">
    <name type="scientific">Enterococcus asini</name>
    <dbReference type="NCBI Taxonomy" id="57732"/>
    <lineage>
        <taxon>Bacteria</taxon>
        <taxon>Bacillati</taxon>
        <taxon>Bacillota</taxon>
        <taxon>Bacilli</taxon>
        <taxon>Lactobacillales</taxon>
        <taxon>Enterococcaceae</taxon>
        <taxon>Enterococcus</taxon>
    </lineage>
</organism>
<dbReference type="InterPro" id="IPR029068">
    <property type="entry name" value="Glyas_Bleomycin-R_OHBP_Dase"/>
</dbReference>
<dbReference type="PANTHER" id="PTHR36437">
    <property type="entry name" value="GLYOXALASE/BLEOMYCIN RESISTANCE PROTEIN/DIOXYGENASE"/>
    <property type="match status" value="1"/>
</dbReference>
<dbReference type="Proteomes" id="UP001256711">
    <property type="component" value="Unassembled WGS sequence"/>
</dbReference>
<dbReference type="AlphaFoldDB" id="A0AAW8U3W1"/>
<sequence>MFTDETQVMLYVADVAAAGAFWESLGFVILEESEADGTLVLEIAPSTESNLHLVLYDLNYVQSHSPEVNIAAPSILFTATDVLDLYQRMQVLNVTLGELVQLGEQLIFNFADPEGNYFAVSGPNQ</sequence>
<evidence type="ECO:0000313" key="2">
    <source>
        <dbReference type="EMBL" id="MDT2810653.1"/>
    </source>
</evidence>
<dbReference type="Pfam" id="PF00903">
    <property type="entry name" value="Glyoxalase"/>
    <property type="match status" value="1"/>
</dbReference>
<accession>A0AAW8U3W1</accession>
<protein>
    <submittedName>
        <fullName evidence="2">VOC family protein</fullName>
    </submittedName>
</protein>
<gene>
    <name evidence="2" type="ORF">P7H43_09150</name>
</gene>
<feature type="domain" description="Glyoxalase/fosfomycin resistance/dioxygenase" evidence="1">
    <location>
        <begin position="7"/>
        <end position="119"/>
    </location>
</feature>
<evidence type="ECO:0000259" key="1">
    <source>
        <dbReference type="Pfam" id="PF00903"/>
    </source>
</evidence>
<proteinExistence type="predicted"/>
<dbReference type="PANTHER" id="PTHR36437:SF2">
    <property type="entry name" value="GLYOXALASE_BLEOMYCIN RESISTANCE PROTEIN_DIOXYGENASE"/>
    <property type="match status" value="1"/>
</dbReference>
<dbReference type="Gene3D" id="3.10.180.10">
    <property type="entry name" value="2,3-Dihydroxybiphenyl 1,2-Dioxygenase, domain 1"/>
    <property type="match status" value="1"/>
</dbReference>
<name>A0AAW8U3W1_9ENTE</name>
<comment type="caution">
    <text evidence="2">The sequence shown here is derived from an EMBL/GenBank/DDBJ whole genome shotgun (WGS) entry which is preliminary data.</text>
</comment>
<reference evidence="2" key="1">
    <citation type="submission" date="2023-03" db="EMBL/GenBank/DDBJ databases">
        <authorList>
            <person name="Shen W."/>
            <person name="Cai J."/>
        </authorList>
    </citation>
    <scope>NUCLEOTIDE SEQUENCE</scope>
    <source>
        <strain evidence="2">B226-2</strain>
    </source>
</reference>